<dbReference type="SMART" id="SM00960">
    <property type="entry name" value="Robl_LC7"/>
    <property type="match status" value="1"/>
</dbReference>
<dbReference type="InterPro" id="IPR053141">
    <property type="entry name" value="Mycobact_SerProt_Inhib_Rv3364c"/>
</dbReference>
<evidence type="ECO:0000313" key="3">
    <source>
        <dbReference type="Proteomes" id="UP000734511"/>
    </source>
</evidence>
<comment type="caution">
    <text evidence="2">The sequence shown here is derived from an EMBL/GenBank/DDBJ whole genome shotgun (WGS) entry which is preliminary data.</text>
</comment>
<dbReference type="PANTHER" id="PTHR36222">
    <property type="entry name" value="SERINE PROTEASE INHIBITOR RV3364C"/>
    <property type="match status" value="1"/>
</dbReference>
<protein>
    <submittedName>
        <fullName evidence="2">Roadblock/LC7 domain-containing protein</fullName>
    </submittedName>
</protein>
<name>A0ABX0ZWP3_9ACTN</name>
<evidence type="ECO:0000259" key="1">
    <source>
        <dbReference type="SMART" id="SM00960"/>
    </source>
</evidence>
<reference evidence="2 3" key="1">
    <citation type="submission" date="2020-03" db="EMBL/GenBank/DDBJ databases">
        <title>WGS of actinomycetes isolated from Thailand.</title>
        <authorList>
            <person name="Thawai C."/>
        </authorList>
    </citation>
    <scope>NUCLEOTIDE SEQUENCE [LARGE SCALE GENOMIC DNA]</scope>
    <source>
        <strain evidence="2 3">PRB2-1</strain>
    </source>
</reference>
<dbReference type="SUPFAM" id="SSF103196">
    <property type="entry name" value="Roadblock/LC7 domain"/>
    <property type="match status" value="1"/>
</dbReference>
<dbReference type="RefSeq" id="WP_167984859.1">
    <property type="nucleotide sequence ID" value="NZ_JAATEJ010000018.1"/>
</dbReference>
<dbReference type="EMBL" id="JAATEJ010000018">
    <property type="protein sequence ID" value="NJP46006.1"/>
    <property type="molecule type" value="Genomic_DNA"/>
</dbReference>
<dbReference type="InterPro" id="IPR004942">
    <property type="entry name" value="Roadblock/LAMTOR2_dom"/>
</dbReference>
<dbReference type="Proteomes" id="UP000734511">
    <property type="component" value="Unassembled WGS sequence"/>
</dbReference>
<evidence type="ECO:0000313" key="2">
    <source>
        <dbReference type="EMBL" id="NJP46006.1"/>
    </source>
</evidence>
<accession>A0ABX0ZWP3</accession>
<sequence>MTEQQPTADTHDMSWVLEHLKKEKGVLHAVLFSADGLVLAATADLERATAERTAANACAAFALGRSISEFAEIDGTAPHRIIIDLPEHCILVFSAGHGTALAVAIDAEMTSPEVAVASAATIKAINGLRDALSARERRRAASAPGAATS</sequence>
<feature type="domain" description="Roadblock/LAMTOR2" evidence="1">
    <location>
        <begin position="14"/>
        <end position="105"/>
    </location>
</feature>
<dbReference type="Pfam" id="PF03259">
    <property type="entry name" value="Robl_LC7"/>
    <property type="match status" value="1"/>
</dbReference>
<dbReference type="Gene3D" id="3.30.450.30">
    <property type="entry name" value="Dynein light chain 2a, cytoplasmic"/>
    <property type="match status" value="1"/>
</dbReference>
<keyword evidence="3" id="KW-1185">Reference proteome</keyword>
<dbReference type="PANTHER" id="PTHR36222:SF1">
    <property type="entry name" value="SERINE PROTEASE INHIBITOR RV3364C"/>
    <property type="match status" value="1"/>
</dbReference>
<gene>
    <name evidence="2" type="ORF">HCN08_21735</name>
</gene>
<proteinExistence type="predicted"/>
<organism evidence="2 3">
    <name type="scientific">Actinacidiphila epipremni</name>
    <dbReference type="NCBI Taxonomy" id="2053013"/>
    <lineage>
        <taxon>Bacteria</taxon>
        <taxon>Bacillati</taxon>
        <taxon>Actinomycetota</taxon>
        <taxon>Actinomycetes</taxon>
        <taxon>Kitasatosporales</taxon>
        <taxon>Streptomycetaceae</taxon>
        <taxon>Actinacidiphila</taxon>
    </lineage>
</organism>